<dbReference type="AlphaFoldDB" id="A0AAV0Y6D5"/>
<dbReference type="EMBL" id="CARXXK010001473">
    <property type="protein sequence ID" value="CAI6376358.1"/>
    <property type="molecule type" value="Genomic_DNA"/>
</dbReference>
<evidence type="ECO:0000313" key="1">
    <source>
        <dbReference type="EMBL" id="CAI6376358.1"/>
    </source>
</evidence>
<reference evidence="1 2" key="1">
    <citation type="submission" date="2023-01" db="EMBL/GenBank/DDBJ databases">
        <authorList>
            <person name="Whitehead M."/>
        </authorList>
    </citation>
    <scope>NUCLEOTIDE SEQUENCE [LARGE SCALE GENOMIC DNA]</scope>
</reference>
<keyword evidence="2" id="KW-1185">Reference proteome</keyword>
<organism evidence="1 2">
    <name type="scientific">Macrosiphum euphorbiae</name>
    <name type="common">potato aphid</name>
    <dbReference type="NCBI Taxonomy" id="13131"/>
    <lineage>
        <taxon>Eukaryota</taxon>
        <taxon>Metazoa</taxon>
        <taxon>Ecdysozoa</taxon>
        <taxon>Arthropoda</taxon>
        <taxon>Hexapoda</taxon>
        <taxon>Insecta</taxon>
        <taxon>Pterygota</taxon>
        <taxon>Neoptera</taxon>
        <taxon>Paraneoptera</taxon>
        <taxon>Hemiptera</taxon>
        <taxon>Sternorrhyncha</taxon>
        <taxon>Aphidomorpha</taxon>
        <taxon>Aphidoidea</taxon>
        <taxon>Aphididae</taxon>
        <taxon>Macrosiphini</taxon>
        <taxon>Macrosiphum</taxon>
    </lineage>
</organism>
<protein>
    <submittedName>
        <fullName evidence="1">Uncharacterized protein</fullName>
    </submittedName>
</protein>
<proteinExistence type="predicted"/>
<dbReference type="Proteomes" id="UP001160148">
    <property type="component" value="Unassembled WGS sequence"/>
</dbReference>
<accession>A0AAV0Y6D5</accession>
<sequence length="368" mass="43150">MHTKKYIDNLCKNAIYGNPFIQLTAEDVQNCKLSFIKNKHNTPKEDFNKLKEDYNTYYKDFKTSLDDKTPKDVTMTKADKTYNKNNSSMDDEPAEKIQKVDTNRIDVLKLVIYRDGKTKKFKSQFKSSLKTNNENVTTSTEEVSMEESIESEKSSEKNVRSMIRVVDLRKIMDEDNYKIWMKNVGIEPKHLRTDIKKLTAAKLSTTRYQPFLHNYKVNGVKHTLNGENLVRRNLIEIKKLYKKYFIKCVRDTIVIIANILNIILMSEKYCKARIDISSKKKNEALKLKERYDARKLNERHKKILVKKLKNNLICVISSFEESEFDLAFKMIFISILTVLQVLDKPNFKKGRIFKKLVLLLLNSLKASE</sequence>
<gene>
    <name evidence="1" type="ORF">MEUPH1_LOCUS29734</name>
</gene>
<name>A0AAV0Y6D5_9HEMI</name>
<evidence type="ECO:0000313" key="2">
    <source>
        <dbReference type="Proteomes" id="UP001160148"/>
    </source>
</evidence>
<comment type="caution">
    <text evidence="1">The sequence shown here is derived from an EMBL/GenBank/DDBJ whole genome shotgun (WGS) entry which is preliminary data.</text>
</comment>